<reference evidence="1" key="2">
    <citation type="submission" date="2022-06" db="UniProtKB">
        <authorList>
            <consortium name="EnsemblMetazoa"/>
        </authorList>
    </citation>
    <scope>IDENTIFICATION</scope>
    <source>
        <strain evidence="1">DF5081</strain>
    </source>
</reference>
<dbReference type="Proteomes" id="UP000005237">
    <property type="component" value="Unassembled WGS sequence"/>
</dbReference>
<dbReference type="AlphaFoldDB" id="A0A8R1EIA7"/>
<keyword evidence="2" id="KW-1185">Reference proteome</keyword>
<reference evidence="2" key="1">
    <citation type="submission" date="2010-08" db="EMBL/GenBank/DDBJ databases">
        <authorList>
            <consortium name="Caenorhabditis japonica Sequencing Consortium"/>
            <person name="Wilson R.K."/>
        </authorList>
    </citation>
    <scope>NUCLEOTIDE SEQUENCE [LARGE SCALE GENOMIC DNA]</scope>
    <source>
        <strain evidence="2">DF5081</strain>
    </source>
</reference>
<dbReference type="EnsemblMetazoa" id="CJA35537.1">
    <property type="protein sequence ID" value="CJA35537.1"/>
    <property type="gene ID" value="WBGene00211384"/>
</dbReference>
<proteinExistence type="predicted"/>
<protein>
    <submittedName>
        <fullName evidence="1">Uncharacterized protein</fullName>
    </submittedName>
</protein>
<name>A0A8R1EIA7_CAEJA</name>
<sequence>MCSSCSEFLFPGCDLADRMHWTSRMLGLSTQPKATDVLDKIEVGLSSHGVGHLHLIRGNLDRFIYEQILQNVMLPFARASRRVRYSFQQDNDPKHMSNHIKTAWAQIPQSVLTNLIQSMPRRCQAVIDSQVFEIKY</sequence>
<dbReference type="GO" id="GO:0003676">
    <property type="term" value="F:nucleic acid binding"/>
    <property type="evidence" value="ECO:0007669"/>
    <property type="project" value="InterPro"/>
</dbReference>
<dbReference type="Gene3D" id="3.30.420.10">
    <property type="entry name" value="Ribonuclease H-like superfamily/Ribonuclease H"/>
    <property type="match status" value="2"/>
</dbReference>
<dbReference type="InterPro" id="IPR036397">
    <property type="entry name" value="RNaseH_sf"/>
</dbReference>
<accession>A0A8R1EIA7</accession>
<organism evidence="1 2">
    <name type="scientific">Caenorhabditis japonica</name>
    <dbReference type="NCBI Taxonomy" id="281687"/>
    <lineage>
        <taxon>Eukaryota</taxon>
        <taxon>Metazoa</taxon>
        <taxon>Ecdysozoa</taxon>
        <taxon>Nematoda</taxon>
        <taxon>Chromadorea</taxon>
        <taxon>Rhabditida</taxon>
        <taxon>Rhabditina</taxon>
        <taxon>Rhabditomorpha</taxon>
        <taxon>Rhabditoidea</taxon>
        <taxon>Rhabditidae</taxon>
        <taxon>Peloderinae</taxon>
        <taxon>Caenorhabditis</taxon>
    </lineage>
</organism>
<evidence type="ECO:0000313" key="2">
    <source>
        <dbReference type="Proteomes" id="UP000005237"/>
    </source>
</evidence>
<evidence type="ECO:0000313" key="1">
    <source>
        <dbReference type="EnsemblMetazoa" id="CJA35537.1"/>
    </source>
</evidence>